<organism evidence="2 3">
    <name type="scientific">Melipona bicolor</name>
    <dbReference type="NCBI Taxonomy" id="60889"/>
    <lineage>
        <taxon>Eukaryota</taxon>
        <taxon>Metazoa</taxon>
        <taxon>Ecdysozoa</taxon>
        <taxon>Arthropoda</taxon>
        <taxon>Hexapoda</taxon>
        <taxon>Insecta</taxon>
        <taxon>Pterygota</taxon>
        <taxon>Neoptera</taxon>
        <taxon>Endopterygota</taxon>
        <taxon>Hymenoptera</taxon>
        <taxon>Apocrita</taxon>
        <taxon>Aculeata</taxon>
        <taxon>Apoidea</taxon>
        <taxon>Anthophila</taxon>
        <taxon>Apidae</taxon>
        <taxon>Melipona</taxon>
    </lineage>
</organism>
<keyword evidence="3" id="KW-1185">Reference proteome</keyword>
<comment type="caution">
    <text evidence="2">The sequence shown here is derived from an EMBL/GenBank/DDBJ whole genome shotgun (WGS) entry which is preliminary data.</text>
</comment>
<dbReference type="EMBL" id="JAHYIQ010000007">
    <property type="protein sequence ID" value="KAK1130469.1"/>
    <property type="molecule type" value="Genomic_DNA"/>
</dbReference>
<proteinExistence type="predicted"/>
<accession>A0AA40G4C8</accession>
<dbReference type="AlphaFoldDB" id="A0AA40G4C8"/>
<name>A0AA40G4C8_9HYME</name>
<sequence length="111" mass="12754">MSDSNLSARFVMTQGSGSKDDRGRINSVKGGFIAYTVEEDKHEGRPLRENIDMNRFCETTGAALEGEDSEYRVSLSRRTSWKSMMAGTFHWQKFDRFHQRAQSRIVNRCVV</sequence>
<gene>
    <name evidence="2" type="ORF">K0M31_018600</name>
</gene>
<feature type="compositionally biased region" description="Polar residues" evidence="1">
    <location>
        <begin position="1"/>
        <end position="17"/>
    </location>
</feature>
<evidence type="ECO:0000256" key="1">
    <source>
        <dbReference type="SAM" id="MobiDB-lite"/>
    </source>
</evidence>
<feature type="region of interest" description="Disordered" evidence="1">
    <location>
        <begin position="1"/>
        <end position="24"/>
    </location>
</feature>
<evidence type="ECO:0000313" key="3">
    <source>
        <dbReference type="Proteomes" id="UP001177670"/>
    </source>
</evidence>
<evidence type="ECO:0000313" key="2">
    <source>
        <dbReference type="EMBL" id="KAK1130469.1"/>
    </source>
</evidence>
<protein>
    <submittedName>
        <fullName evidence="2">Uncharacterized protein</fullName>
    </submittedName>
</protein>
<reference evidence="2" key="1">
    <citation type="submission" date="2021-10" db="EMBL/GenBank/DDBJ databases">
        <title>Melipona bicolor Genome sequencing and assembly.</title>
        <authorList>
            <person name="Araujo N.S."/>
            <person name="Arias M.C."/>
        </authorList>
    </citation>
    <scope>NUCLEOTIDE SEQUENCE</scope>
    <source>
        <strain evidence="2">USP_2M_L1-L4_2017</strain>
        <tissue evidence="2">Whole body</tissue>
    </source>
</reference>
<dbReference type="Proteomes" id="UP001177670">
    <property type="component" value="Unassembled WGS sequence"/>
</dbReference>